<accession>A0A8J2UJ02</accession>
<evidence type="ECO:0000259" key="1">
    <source>
        <dbReference type="Pfam" id="PF04685"/>
    </source>
</evidence>
<dbReference type="Gene3D" id="1.50.10.10">
    <property type="match status" value="1"/>
</dbReference>
<reference evidence="3" key="1">
    <citation type="journal article" date="2014" name="Int. J. Syst. Evol. Microbiol.">
        <title>Complete genome sequence of Corynebacterium casei LMG S-19264T (=DSM 44701T), isolated from a smear-ripened cheese.</title>
        <authorList>
            <consortium name="US DOE Joint Genome Institute (JGI-PGF)"/>
            <person name="Walter F."/>
            <person name="Albersmeier A."/>
            <person name="Kalinowski J."/>
            <person name="Ruckert C."/>
        </authorList>
    </citation>
    <scope>NUCLEOTIDE SEQUENCE</scope>
    <source>
        <strain evidence="3">CGMCC 1.15448</strain>
    </source>
</reference>
<reference evidence="3" key="2">
    <citation type="submission" date="2020-09" db="EMBL/GenBank/DDBJ databases">
        <authorList>
            <person name="Sun Q."/>
            <person name="Zhou Y."/>
        </authorList>
    </citation>
    <scope>NUCLEOTIDE SEQUENCE</scope>
    <source>
        <strain evidence="3">CGMCC 1.15448</strain>
    </source>
</reference>
<feature type="domain" description="Glycosyl-hydrolase family 116 N-terminal" evidence="2">
    <location>
        <begin position="46"/>
        <end position="358"/>
    </location>
</feature>
<comment type="caution">
    <text evidence="3">The sequence shown here is derived from an EMBL/GenBank/DDBJ whole genome shotgun (WGS) entry which is preliminary data.</text>
</comment>
<dbReference type="Pfam" id="PF04685">
    <property type="entry name" value="DUF608"/>
    <property type="match status" value="1"/>
</dbReference>
<feature type="domain" description="Glycosyl-hydrolase family 116 catalytic region" evidence="1">
    <location>
        <begin position="476"/>
        <end position="776"/>
    </location>
</feature>
<dbReference type="GO" id="GO:0004553">
    <property type="term" value="F:hydrolase activity, hydrolyzing O-glycosyl compounds"/>
    <property type="evidence" value="ECO:0007669"/>
    <property type="project" value="InterPro"/>
</dbReference>
<name>A0A8J2UJ02_9BACT</name>
<sequence length="839" mass="94920">MKLFFTELLLISGLGLSAQPLSFEPKAISHHVYNDVYTYEYTNRVAFPIGGMGAGMFCLEGAGAISHLSIRHRPDMFNEPPVFAAITVKGMENSARVLEGPVPTWKKYGEFNSALGMPGATWGLRRFAESSFLARFPFGEIDLTDKELPLEVHITGWSPFVPTDADNSSLPVGALEYRFKNTDSKLREYVFSYNARNFLAIRKTPNRIRPLDRGFILTQDSTTDNPELQADFAIFTDDPATVVNHCWFRGGWFDPMTMVWNDIEKGIVQAGVPQKDAIGASLMVPFTLQPGQEKTIRVMMAWYVPNSKLRMGKDPVDPKDSTVRNSSVVLPSRYHKPWYSSKFSDIDGVAYYWRDHYVELRKNSLLFRDAFYSSTLPPEVIEAVAANLTILKSPTVLRQYDGRLWSWEGCEDQQGSCPGNCEHVWNYAQALSHLFPDLERGLRRTEFEEDQNAEGHQEFRAILPIRPQAHLFHAASDGQLGGIMKIYRDWRISGDNDWLRQLYPRIKLSMDYCIHTWDPRHTGVLEEPHHNTYDIEFWGPEPMCTGFYLGALEAITKMGIAMGDDVSRYADLLAKGRGFVEQSLFNGEYFFQKIQWKGLSAADPVEDSKHSLEGGYSPEAIQLLEKEGPKYQYGTGCLSDGMLGAWMAQVCGLNQPLDSAKVVSHLLSVYKYNLEKDLASHSNPQRPTFALGHEGGLLLCSWPKGGKLSLPFIYSDEVWTGIEYEVASHLIFMGRVKEGLDIVRTCRNRYDGRVRNPFDEYECGHWYARAMSSYALLESLTGVRYDAVDKTLYVRSRVGDFTSFLSTGTGFATVRFNRGKATVQTVYGNIPIERTVILQ</sequence>
<dbReference type="InterPro" id="IPR024462">
    <property type="entry name" value="GH116_N"/>
</dbReference>
<dbReference type="RefSeq" id="WP_188937827.1">
    <property type="nucleotide sequence ID" value="NZ_BMJC01000007.1"/>
</dbReference>
<dbReference type="Proteomes" id="UP000607559">
    <property type="component" value="Unassembled WGS sequence"/>
</dbReference>
<dbReference type="PANTHER" id="PTHR12654:SF0">
    <property type="entry name" value="NON-LYSOSOMAL GLUCOSYLCERAMIDASE"/>
    <property type="match status" value="1"/>
</dbReference>
<proteinExistence type="predicted"/>
<dbReference type="AlphaFoldDB" id="A0A8J2UJ02"/>
<evidence type="ECO:0008006" key="5">
    <source>
        <dbReference type="Google" id="ProtNLM"/>
    </source>
</evidence>
<organism evidence="3 4">
    <name type="scientific">Puia dinghuensis</name>
    <dbReference type="NCBI Taxonomy" id="1792502"/>
    <lineage>
        <taxon>Bacteria</taxon>
        <taxon>Pseudomonadati</taxon>
        <taxon>Bacteroidota</taxon>
        <taxon>Chitinophagia</taxon>
        <taxon>Chitinophagales</taxon>
        <taxon>Chitinophagaceae</taxon>
        <taxon>Puia</taxon>
    </lineage>
</organism>
<dbReference type="Pfam" id="PF12215">
    <property type="entry name" value="Glyco_hydr_116N"/>
    <property type="match status" value="1"/>
</dbReference>
<dbReference type="InterPro" id="IPR008928">
    <property type="entry name" value="6-hairpin_glycosidase_sf"/>
</dbReference>
<keyword evidence="4" id="KW-1185">Reference proteome</keyword>
<evidence type="ECO:0000259" key="2">
    <source>
        <dbReference type="Pfam" id="PF12215"/>
    </source>
</evidence>
<dbReference type="PANTHER" id="PTHR12654">
    <property type="entry name" value="BILE ACID BETA-GLUCOSIDASE-RELATED"/>
    <property type="match status" value="1"/>
</dbReference>
<dbReference type="GO" id="GO:0005975">
    <property type="term" value="P:carbohydrate metabolic process"/>
    <property type="evidence" value="ECO:0007669"/>
    <property type="project" value="InterPro"/>
</dbReference>
<protein>
    <recommendedName>
        <fullName evidence="5">Glycosyl-hydrolase family 116 catalytic region domain-containing protein</fullName>
    </recommendedName>
</protein>
<dbReference type="SUPFAM" id="SSF48208">
    <property type="entry name" value="Six-hairpin glycosidases"/>
    <property type="match status" value="1"/>
</dbReference>
<dbReference type="InterPro" id="IPR052566">
    <property type="entry name" value="Non-lysos_glucosylceramidase"/>
</dbReference>
<evidence type="ECO:0000313" key="3">
    <source>
        <dbReference type="EMBL" id="GGB23966.1"/>
    </source>
</evidence>
<dbReference type="InterPro" id="IPR012341">
    <property type="entry name" value="6hp_glycosidase-like_sf"/>
</dbReference>
<evidence type="ECO:0000313" key="4">
    <source>
        <dbReference type="Proteomes" id="UP000607559"/>
    </source>
</evidence>
<dbReference type="InterPro" id="IPR006775">
    <property type="entry name" value="GH116_catalytic"/>
</dbReference>
<gene>
    <name evidence="3" type="ORF">GCM10011511_54830</name>
</gene>
<dbReference type="EMBL" id="BMJC01000007">
    <property type="protein sequence ID" value="GGB23966.1"/>
    <property type="molecule type" value="Genomic_DNA"/>
</dbReference>